<gene>
    <name evidence="5" type="ORF">ACFQ07_12495</name>
</gene>
<evidence type="ECO:0000313" key="6">
    <source>
        <dbReference type="Proteomes" id="UP001597083"/>
    </source>
</evidence>
<evidence type="ECO:0000313" key="5">
    <source>
        <dbReference type="EMBL" id="MFD0853050.1"/>
    </source>
</evidence>
<evidence type="ECO:0000256" key="2">
    <source>
        <dbReference type="ARBA" id="ARBA00023295"/>
    </source>
</evidence>
<keyword evidence="6" id="KW-1185">Reference proteome</keyword>
<dbReference type="PROSITE" id="PS51764">
    <property type="entry name" value="GH26"/>
    <property type="match status" value="1"/>
</dbReference>
<dbReference type="EMBL" id="JBHTIR010001843">
    <property type="protein sequence ID" value="MFD0853050.1"/>
    <property type="molecule type" value="Genomic_DNA"/>
</dbReference>
<evidence type="ECO:0000256" key="1">
    <source>
        <dbReference type="ARBA" id="ARBA00022801"/>
    </source>
</evidence>
<name>A0ABW3CGJ7_9ACTN</name>
<dbReference type="InterPro" id="IPR017853">
    <property type="entry name" value="GH"/>
</dbReference>
<dbReference type="Proteomes" id="UP001597083">
    <property type="component" value="Unassembled WGS sequence"/>
</dbReference>
<feature type="active site" description="Nucleophile" evidence="3">
    <location>
        <position position="134"/>
    </location>
</feature>
<dbReference type="Gene3D" id="3.20.20.80">
    <property type="entry name" value="Glycosidases"/>
    <property type="match status" value="1"/>
</dbReference>
<comment type="similarity">
    <text evidence="3">Belongs to the glycosyl hydrolase 26 family.</text>
</comment>
<dbReference type="InterPro" id="IPR022790">
    <property type="entry name" value="GH26_dom"/>
</dbReference>
<evidence type="ECO:0000256" key="3">
    <source>
        <dbReference type="PROSITE-ProRule" id="PRU01100"/>
    </source>
</evidence>
<keyword evidence="1 3" id="KW-0378">Hydrolase</keyword>
<proteinExistence type="inferred from homology"/>
<protein>
    <submittedName>
        <fullName evidence="5">Glycoside hydrolase family 26 protein</fullName>
    </submittedName>
</protein>
<feature type="non-terminal residue" evidence="5">
    <location>
        <position position="1"/>
    </location>
</feature>
<feature type="domain" description="GH26" evidence="4">
    <location>
        <begin position="1"/>
        <end position="194"/>
    </location>
</feature>
<dbReference type="Pfam" id="PF02156">
    <property type="entry name" value="Glyco_hydro_26"/>
    <property type="match status" value="1"/>
</dbReference>
<dbReference type="SUPFAM" id="SSF51445">
    <property type="entry name" value="(Trans)glycosidases"/>
    <property type="match status" value="1"/>
</dbReference>
<accession>A0ABW3CGJ7</accession>
<feature type="active site" description="Proton donor" evidence="3">
    <location>
        <position position="29"/>
    </location>
</feature>
<keyword evidence="2 3" id="KW-0326">Glycosidase</keyword>
<organism evidence="5 6">
    <name type="scientific">Actinomadura adrarensis</name>
    <dbReference type="NCBI Taxonomy" id="1819600"/>
    <lineage>
        <taxon>Bacteria</taxon>
        <taxon>Bacillati</taxon>
        <taxon>Actinomycetota</taxon>
        <taxon>Actinomycetes</taxon>
        <taxon>Streptosporangiales</taxon>
        <taxon>Thermomonosporaceae</taxon>
        <taxon>Actinomadura</taxon>
    </lineage>
</organism>
<reference evidence="6" key="1">
    <citation type="journal article" date="2019" name="Int. J. Syst. Evol. Microbiol.">
        <title>The Global Catalogue of Microorganisms (GCM) 10K type strain sequencing project: providing services to taxonomists for standard genome sequencing and annotation.</title>
        <authorList>
            <consortium name="The Broad Institute Genomics Platform"/>
            <consortium name="The Broad Institute Genome Sequencing Center for Infectious Disease"/>
            <person name="Wu L."/>
            <person name="Ma J."/>
        </authorList>
    </citation>
    <scope>NUCLEOTIDE SEQUENCE [LARGE SCALE GENOMIC DNA]</scope>
    <source>
        <strain evidence="6">JCM 31696</strain>
    </source>
</reference>
<comment type="caution">
    <text evidence="5">The sequence shown here is derived from an EMBL/GenBank/DDBJ whole genome shotgun (WGS) entry which is preliminary data.</text>
</comment>
<sequence>GAYDGHFRELARRLVGERVPDTILVLGWEMNGSVYSSRCSPDPAAWKAYWRRIVKTMRSVKGARFRFDFTFARGKDAIPWTRCYPGDDVVDIIGADSYDQPGGVPFAHHVREPYGLQDHVDFARLHGKPMSFPEWGLFRNSDNPDYIRAMHRWITSHDVAYQTISDYCPHGIWQCIAHPRSAVAYRELFGPDRR</sequence>
<dbReference type="GO" id="GO:0016787">
    <property type="term" value="F:hydrolase activity"/>
    <property type="evidence" value="ECO:0007669"/>
    <property type="project" value="UniProtKB-KW"/>
</dbReference>
<evidence type="ECO:0000259" key="4">
    <source>
        <dbReference type="PROSITE" id="PS51764"/>
    </source>
</evidence>